<feature type="compositionally biased region" description="Polar residues" evidence="1">
    <location>
        <begin position="371"/>
        <end position="388"/>
    </location>
</feature>
<dbReference type="EMBL" id="JASNWA010000003">
    <property type="protein sequence ID" value="KAK3178882.1"/>
    <property type="molecule type" value="Genomic_DNA"/>
</dbReference>
<evidence type="ECO:0000313" key="3">
    <source>
        <dbReference type="Proteomes" id="UP001276659"/>
    </source>
</evidence>
<feature type="region of interest" description="Disordered" evidence="1">
    <location>
        <begin position="428"/>
        <end position="616"/>
    </location>
</feature>
<accession>A0AAD9ZJK6</accession>
<comment type="caution">
    <text evidence="2">The sequence shown here is derived from an EMBL/GenBank/DDBJ whole genome shotgun (WGS) entry which is preliminary data.</text>
</comment>
<feature type="compositionally biased region" description="Basic and acidic residues" evidence="1">
    <location>
        <begin position="207"/>
        <end position="247"/>
    </location>
</feature>
<feature type="compositionally biased region" description="Basic and acidic residues" evidence="1">
    <location>
        <begin position="76"/>
        <end position="86"/>
    </location>
</feature>
<keyword evidence="3" id="KW-1185">Reference proteome</keyword>
<organism evidence="2 3">
    <name type="scientific">Lepraria neglecta</name>
    <dbReference type="NCBI Taxonomy" id="209136"/>
    <lineage>
        <taxon>Eukaryota</taxon>
        <taxon>Fungi</taxon>
        <taxon>Dikarya</taxon>
        <taxon>Ascomycota</taxon>
        <taxon>Pezizomycotina</taxon>
        <taxon>Lecanoromycetes</taxon>
        <taxon>OSLEUM clade</taxon>
        <taxon>Lecanoromycetidae</taxon>
        <taxon>Lecanorales</taxon>
        <taxon>Lecanorineae</taxon>
        <taxon>Stereocaulaceae</taxon>
        <taxon>Lepraria</taxon>
    </lineage>
</organism>
<feature type="compositionally biased region" description="Basic and acidic residues" evidence="1">
    <location>
        <begin position="324"/>
        <end position="335"/>
    </location>
</feature>
<dbReference type="Proteomes" id="UP001276659">
    <property type="component" value="Unassembled WGS sequence"/>
</dbReference>
<feature type="region of interest" description="Disordered" evidence="1">
    <location>
        <begin position="704"/>
        <end position="733"/>
    </location>
</feature>
<dbReference type="AlphaFoldDB" id="A0AAD9ZJK6"/>
<feature type="region of interest" description="Disordered" evidence="1">
    <location>
        <begin position="288"/>
        <end position="394"/>
    </location>
</feature>
<name>A0AAD9ZJK6_9LECA</name>
<feature type="compositionally biased region" description="Basic residues" evidence="1">
    <location>
        <begin position="336"/>
        <end position="345"/>
    </location>
</feature>
<feature type="compositionally biased region" description="Basic and acidic residues" evidence="1">
    <location>
        <begin position="540"/>
        <end position="551"/>
    </location>
</feature>
<feature type="compositionally biased region" description="Basic residues" evidence="1">
    <location>
        <begin position="248"/>
        <end position="257"/>
    </location>
</feature>
<feature type="compositionally biased region" description="Basic and acidic residues" evidence="1">
    <location>
        <begin position="126"/>
        <end position="139"/>
    </location>
</feature>
<reference evidence="2" key="1">
    <citation type="submission" date="2022-11" db="EMBL/GenBank/DDBJ databases">
        <title>Chromosomal genome sequence assembly and mating type (MAT) locus characterization of the leprose asexual lichenized fungus Lepraria neglecta (Nyl.) Erichsen.</title>
        <authorList>
            <person name="Allen J.L."/>
            <person name="Pfeffer B."/>
        </authorList>
    </citation>
    <scope>NUCLEOTIDE SEQUENCE</scope>
    <source>
        <strain evidence="2">Allen 5258</strain>
    </source>
</reference>
<feature type="compositionally biased region" description="Basic and acidic residues" evidence="1">
    <location>
        <begin position="93"/>
        <end position="107"/>
    </location>
</feature>
<sequence length="972" mass="108932">MAGDERQSPRAAIRSWLDKTINNSNPVPNDAGIEPRGQDLGSRHHSIREEKRLRPSIEPTGQCDDRHLTKRRGHRESREVPERDMHTSIPLKSHGEEHPRKGSELRLGDSSFAEALGLHTPFRNFRKQDHNPGVDEHDSVHRRKQRRKASSTTSYLEPAVPSGVTDSDNCQQMPDGRLEPSKQSPSEDEDDRSSSGSSQRTATAKACPEKPTKSYERRPRHKTREDRYELKESTGDKKRPAKDEGQKKKQKKHKRKEKSGAALMHNFTAQNVSHDRLTLQPAKALGLFGKGRASSPVKRRGFGDQVPDLAFSETAFLKSRRAQRKDPVNHADNKPPVKKKPRKSTKAADTEAEMSRYFTSAKVSTRDALKSQRQSQQTELQRRPQNYDSPPDFVDWPDKPYLGFGSCGVSVSPARKLDSRTLRDLERRLTRSPTRSTSYFTWSQSGIRSQASQHGSVAPLETSRHSNRRRSPPAPAKPERLKPPISPLEVRALSGDCRDAATGTTPTRRHSNGALNAATAPLPLHHGRGGSGTHAREHHKTAEARFDHNEPSLESAGAVPTRESAGNNALEQSEPRLHKSLPSDTTQPCTKLKPRDGGPGRNPQASVTRPAYRSAYPPPLDPLEIVLEGLLQENSHHGTTDAIIPRVESLGRRDPQQANTFRPNRSARIPSQRIHFHPQAGEASGPGLPLEYVASGLDFVDGRSQHRQGSTNLGHEAHSPAHTMSRHGLRSSNRPNTMDYTLDPPPSPKTNRIDSRSAWKGYDTIYKRQQDMEDPLLIESQPHRKEHENRNSQASMQLRSDGNILAYPLYELDDCPIGVEDRSNDYGPGLYEGQDSAHNAHAYAEQAMLYEDYRDERYDPPSAWNDIEQRSFAEHHHDLGPGDFTNDHDNEHQSQDVHTGYQYPAEQTIDPRGLEQHQPLVTNVASFNTPWRSTLGSNFPNNGHRTLEATASVRDGLDDPALSSFWTPHKLY</sequence>
<protein>
    <submittedName>
        <fullName evidence="2">Uncharacterized protein</fullName>
    </submittedName>
</protein>
<gene>
    <name evidence="2" type="ORF">OEA41_001019</name>
</gene>
<evidence type="ECO:0000313" key="2">
    <source>
        <dbReference type="EMBL" id="KAK3178882.1"/>
    </source>
</evidence>
<evidence type="ECO:0000256" key="1">
    <source>
        <dbReference type="SAM" id="MobiDB-lite"/>
    </source>
</evidence>
<proteinExistence type="predicted"/>
<feature type="compositionally biased region" description="Basic residues" evidence="1">
    <location>
        <begin position="140"/>
        <end position="149"/>
    </location>
</feature>
<feature type="compositionally biased region" description="Polar residues" evidence="1">
    <location>
        <begin position="439"/>
        <end position="455"/>
    </location>
</feature>
<feature type="region of interest" description="Disordered" evidence="1">
    <location>
        <begin position="1"/>
        <end position="266"/>
    </location>
</feature>